<organism evidence="1 2">
    <name type="scientific">Candidatus Jidaibacter acanthamoebae</name>
    <dbReference type="NCBI Taxonomy" id="86105"/>
    <lineage>
        <taxon>Bacteria</taxon>
        <taxon>Pseudomonadati</taxon>
        <taxon>Pseudomonadota</taxon>
        <taxon>Alphaproteobacteria</taxon>
        <taxon>Rickettsiales</taxon>
        <taxon>Candidatus Midichloriaceae</taxon>
        <taxon>Candidatus Jidaibacter</taxon>
    </lineage>
</organism>
<dbReference type="RefSeq" id="WP_039458555.1">
    <property type="nucleotide sequence ID" value="NZ_JSWE01000186.1"/>
</dbReference>
<evidence type="ECO:0000313" key="1">
    <source>
        <dbReference type="EMBL" id="KIE04427.1"/>
    </source>
</evidence>
<name>A0A0C1MQZ1_9RICK</name>
<comment type="caution">
    <text evidence="1">The sequence shown here is derived from an EMBL/GenBank/DDBJ whole genome shotgun (WGS) entry which is preliminary data.</text>
</comment>
<dbReference type="OrthoDB" id="9824616at2"/>
<protein>
    <submittedName>
        <fullName evidence="1">Uncharacterized protein</fullName>
    </submittedName>
</protein>
<keyword evidence="2" id="KW-1185">Reference proteome</keyword>
<gene>
    <name evidence="1" type="ORF">NF27_HS00140</name>
</gene>
<dbReference type="Proteomes" id="UP000031258">
    <property type="component" value="Unassembled WGS sequence"/>
</dbReference>
<dbReference type="STRING" id="86105.NF27_HS00140"/>
<proteinExistence type="predicted"/>
<evidence type="ECO:0000313" key="2">
    <source>
        <dbReference type="Proteomes" id="UP000031258"/>
    </source>
</evidence>
<reference evidence="1 2" key="1">
    <citation type="submission" date="2014-11" db="EMBL/GenBank/DDBJ databases">
        <title>A Rickettsiales Symbiont of Amoebae With Ancient Features.</title>
        <authorList>
            <person name="Schulz F."/>
            <person name="Martijn J."/>
            <person name="Wascher F."/>
            <person name="Kostanjsek R."/>
            <person name="Ettema T.J."/>
            <person name="Horn M."/>
        </authorList>
    </citation>
    <scope>NUCLEOTIDE SEQUENCE [LARGE SCALE GENOMIC DNA]</scope>
    <source>
        <strain evidence="1 2">UWC36</strain>
    </source>
</reference>
<dbReference type="AlphaFoldDB" id="A0A0C1MQZ1"/>
<accession>A0A0C1MQZ1</accession>
<dbReference type="EMBL" id="JSWE01000186">
    <property type="protein sequence ID" value="KIE04427.1"/>
    <property type="molecule type" value="Genomic_DNA"/>
</dbReference>
<sequence length="188" mass="21608">MISGINLFAINEDKSETKYANPSYTNKLNNYGSNNLYNPINAFSIYIRAFEYVGNTCKFVINELKEIKKISADKIGKQKQSLAQRRLEVYNRIDKSLKIIMEFRKVFSLSEDHELQAHLKDIDERLAFIYDSIVLANATLKEKYFEEAGIVTNYLTQFFVAMQKNMHDSVPAANLESIEQSKVGNLIS</sequence>